<proteinExistence type="predicted"/>
<dbReference type="Proteomes" id="UP001162156">
    <property type="component" value="Unassembled WGS sequence"/>
</dbReference>
<dbReference type="AlphaFoldDB" id="A0AAV8WX41"/>
<evidence type="ECO:0000313" key="2">
    <source>
        <dbReference type="EMBL" id="KAJ8930747.1"/>
    </source>
</evidence>
<evidence type="ECO:0000313" key="3">
    <source>
        <dbReference type="Proteomes" id="UP001162156"/>
    </source>
</evidence>
<keyword evidence="1" id="KW-0812">Transmembrane</keyword>
<evidence type="ECO:0000256" key="1">
    <source>
        <dbReference type="SAM" id="Phobius"/>
    </source>
</evidence>
<sequence length="73" mass="8056">MHQSFLKVSTVCSLGIFGMQFGSALGFLVPPMIVKNHDKIEDIGSDLYVLCWGLTAIITPVAFMVFFCKLVTK</sequence>
<keyword evidence="1" id="KW-0472">Membrane</keyword>
<accession>A0AAV8WX41</accession>
<protein>
    <submittedName>
        <fullName evidence="2">Uncharacterized protein</fullName>
    </submittedName>
</protein>
<name>A0AAV8WX41_9CUCU</name>
<keyword evidence="1" id="KW-1133">Transmembrane helix</keyword>
<keyword evidence="3" id="KW-1185">Reference proteome</keyword>
<feature type="transmembrane region" description="Helical" evidence="1">
    <location>
        <begin position="47"/>
        <end position="68"/>
    </location>
</feature>
<gene>
    <name evidence="2" type="ORF">NQ314_016419</name>
</gene>
<reference evidence="2" key="1">
    <citation type="journal article" date="2023" name="Insect Mol. Biol.">
        <title>Genome sequencing provides insights into the evolution of gene families encoding plant cell wall-degrading enzymes in longhorned beetles.</title>
        <authorList>
            <person name="Shin N.R."/>
            <person name="Okamura Y."/>
            <person name="Kirsch R."/>
            <person name="Pauchet Y."/>
        </authorList>
    </citation>
    <scope>NUCLEOTIDE SEQUENCE</scope>
    <source>
        <strain evidence="2">RBIC_L_NR</strain>
    </source>
</reference>
<comment type="caution">
    <text evidence="2">The sequence shown here is derived from an EMBL/GenBank/DDBJ whole genome shotgun (WGS) entry which is preliminary data.</text>
</comment>
<organism evidence="2 3">
    <name type="scientific">Rhamnusium bicolor</name>
    <dbReference type="NCBI Taxonomy" id="1586634"/>
    <lineage>
        <taxon>Eukaryota</taxon>
        <taxon>Metazoa</taxon>
        <taxon>Ecdysozoa</taxon>
        <taxon>Arthropoda</taxon>
        <taxon>Hexapoda</taxon>
        <taxon>Insecta</taxon>
        <taxon>Pterygota</taxon>
        <taxon>Neoptera</taxon>
        <taxon>Endopterygota</taxon>
        <taxon>Coleoptera</taxon>
        <taxon>Polyphaga</taxon>
        <taxon>Cucujiformia</taxon>
        <taxon>Chrysomeloidea</taxon>
        <taxon>Cerambycidae</taxon>
        <taxon>Lepturinae</taxon>
        <taxon>Rhagiini</taxon>
        <taxon>Rhamnusium</taxon>
    </lineage>
</organism>
<feature type="transmembrane region" description="Helical" evidence="1">
    <location>
        <begin position="5"/>
        <end position="27"/>
    </location>
</feature>
<dbReference type="EMBL" id="JANEYF010004560">
    <property type="protein sequence ID" value="KAJ8930747.1"/>
    <property type="molecule type" value="Genomic_DNA"/>
</dbReference>